<dbReference type="PANTHER" id="PTHR43580">
    <property type="entry name" value="OXIDOREDUCTASE GLYR1-RELATED"/>
    <property type="match status" value="1"/>
</dbReference>
<evidence type="ECO:0000313" key="5">
    <source>
        <dbReference type="EMBL" id="AJZ75512.1"/>
    </source>
</evidence>
<dbReference type="InterPro" id="IPR029154">
    <property type="entry name" value="HIBADH-like_NADP-bd"/>
</dbReference>
<reference evidence="5 6" key="1">
    <citation type="journal article" date="2016" name="Sci. Rep.">
        <title>A novel ammonia-oxidizing archaeon from wastewater treatment plant: Its enrichment, physiological and genomic characteristics.</title>
        <authorList>
            <person name="Li Y."/>
            <person name="Ding K."/>
            <person name="Wen X."/>
            <person name="Zhang B."/>
            <person name="Shen B."/>
            <person name="Yang Y."/>
        </authorList>
    </citation>
    <scope>NUCLEOTIDE SEQUENCE [LARGE SCALE GENOMIC DNA]</scope>
    <source>
        <strain evidence="5 6">SAT1</strain>
    </source>
</reference>
<evidence type="ECO:0000259" key="3">
    <source>
        <dbReference type="Pfam" id="PF03446"/>
    </source>
</evidence>
<dbReference type="Proteomes" id="UP000266745">
    <property type="component" value="Chromosome"/>
</dbReference>
<dbReference type="Pfam" id="PF03446">
    <property type="entry name" value="NAD_binding_2"/>
    <property type="match status" value="1"/>
</dbReference>
<dbReference type="GO" id="GO:0051287">
    <property type="term" value="F:NAD binding"/>
    <property type="evidence" value="ECO:0007669"/>
    <property type="project" value="InterPro"/>
</dbReference>
<dbReference type="Gene3D" id="1.10.1040.10">
    <property type="entry name" value="N-(1-d-carboxylethyl)-l-norvaline Dehydrogenase, domain 2"/>
    <property type="match status" value="1"/>
</dbReference>
<dbReference type="InterPro" id="IPR008927">
    <property type="entry name" value="6-PGluconate_DH-like_C_sf"/>
</dbReference>
<evidence type="ECO:0000256" key="1">
    <source>
        <dbReference type="ARBA" id="ARBA00023002"/>
    </source>
</evidence>
<dbReference type="SUPFAM" id="SSF48179">
    <property type="entry name" value="6-phosphogluconate dehydrogenase C-terminal domain-like"/>
    <property type="match status" value="1"/>
</dbReference>
<dbReference type="InterPro" id="IPR051265">
    <property type="entry name" value="HIBADH-related_NP60_sf"/>
</dbReference>
<keyword evidence="1" id="KW-0560">Oxidoreductase</keyword>
<dbReference type="InterPro" id="IPR015815">
    <property type="entry name" value="HIBADH-related"/>
</dbReference>
<feature type="domain" description="3-hydroxyisobutyrate dehydrogenase-like NAD-binding" evidence="4">
    <location>
        <begin position="164"/>
        <end position="284"/>
    </location>
</feature>
<dbReference type="SUPFAM" id="SSF51735">
    <property type="entry name" value="NAD(P)-binding Rossmann-fold domains"/>
    <property type="match status" value="1"/>
</dbReference>
<keyword evidence="2" id="KW-0520">NAD</keyword>
<dbReference type="GO" id="GO:0050661">
    <property type="term" value="F:NADP binding"/>
    <property type="evidence" value="ECO:0007669"/>
    <property type="project" value="InterPro"/>
</dbReference>
<dbReference type="AlphaFoldDB" id="A0A3G1B3M0"/>
<accession>A0A3G1B3M0</accession>
<evidence type="ECO:0000256" key="2">
    <source>
        <dbReference type="ARBA" id="ARBA00023027"/>
    </source>
</evidence>
<proteinExistence type="predicted"/>
<dbReference type="PANTHER" id="PTHR43580:SF2">
    <property type="entry name" value="CYTOKINE-LIKE NUCLEAR FACTOR N-PAC"/>
    <property type="match status" value="1"/>
</dbReference>
<dbReference type="InterPro" id="IPR013328">
    <property type="entry name" value="6PGD_dom2"/>
</dbReference>
<organism evidence="5 6">
    <name type="scientific">Candidatus Nitrosotenuis cloacae</name>
    <dbReference type="NCBI Taxonomy" id="1603555"/>
    <lineage>
        <taxon>Archaea</taxon>
        <taxon>Nitrososphaerota</taxon>
        <taxon>Candidatus Nitrosotenuis</taxon>
    </lineage>
</organism>
<dbReference type="GO" id="GO:0016491">
    <property type="term" value="F:oxidoreductase activity"/>
    <property type="evidence" value="ECO:0007669"/>
    <property type="project" value="UniProtKB-KW"/>
</dbReference>
<dbReference type="KEGG" id="tah:SU86_002995"/>
<name>A0A3G1B3M0_9ARCH</name>
<dbReference type="EMBL" id="CP011097">
    <property type="protein sequence ID" value="AJZ75512.1"/>
    <property type="molecule type" value="Genomic_DNA"/>
</dbReference>
<dbReference type="OrthoDB" id="23890at2157"/>
<dbReference type="RefSeq" id="WP_048188206.1">
    <property type="nucleotide sequence ID" value="NZ_CP011097.1"/>
</dbReference>
<dbReference type="PIRSF" id="PIRSF000103">
    <property type="entry name" value="HIBADH"/>
    <property type="match status" value="1"/>
</dbReference>
<feature type="domain" description="6-phosphogluconate dehydrogenase NADP-binding" evidence="3">
    <location>
        <begin position="2"/>
        <end position="161"/>
    </location>
</feature>
<sequence>MRVGIVGTGLLGNAVGLNLLKRGHTLTAYNRTRSKTAELEQNGAKIVNSPKQVSESSDVVFTIVKNADAVRKVSFGDDCVACGKHDGLIVCDMSTINPISSKEIASEFASRGVAFLDTPVMGGPNVAITGELVMMVGGDKNTFEKCKGLLDDIANKVFHLGPNGTAHSVKLAMNLQIAMLSLALSEGITLARGAKIEPEVFLQILNSTYFKTGMSENKAYKMIKGEFAPTFTLANLRKDLDTINEAAESFGLNLPMATKANQVYQDAEENGFGQLDYTAILQYLEKHAKSK</sequence>
<dbReference type="InterPro" id="IPR006115">
    <property type="entry name" value="6PGDH_NADP-bd"/>
</dbReference>
<protein>
    <submittedName>
        <fullName evidence="5">3-hydroxyisobutyrate dehydrogenase</fullName>
    </submittedName>
</protein>
<dbReference type="GeneID" id="24875356"/>
<dbReference type="Gene3D" id="3.40.50.720">
    <property type="entry name" value="NAD(P)-binding Rossmann-like Domain"/>
    <property type="match status" value="1"/>
</dbReference>
<evidence type="ECO:0000313" key="6">
    <source>
        <dbReference type="Proteomes" id="UP000266745"/>
    </source>
</evidence>
<gene>
    <name evidence="5" type="ORF">SU86_002995</name>
</gene>
<dbReference type="Pfam" id="PF14833">
    <property type="entry name" value="NAD_binding_11"/>
    <property type="match status" value="1"/>
</dbReference>
<keyword evidence="6" id="KW-1185">Reference proteome</keyword>
<evidence type="ECO:0000259" key="4">
    <source>
        <dbReference type="Pfam" id="PF14833"/>
    </source>
</evidence>
<dbReference type="STRING" id="1603555.SU86_002995"/>
<dbReference type="InterPro" id="IPR036291">
    <property type="entry name" value="NAD(P)-bd_dom_sf"/>
</dbReference>